<feature type="domain" description="Carboxyltransferase" evidence="4">
    <location>
        <begin position="1"/>
        <end position="197"/>
    </location>
</feature>
<evidence type="ECO:0000313" key="6">
    <source>
        <dbReference type="Proteomes" id="UP000283374"/>
    </source>
</evidence>
<dbReference type="GO" id="GO:0016787">
    <property type="term" value="F:hydrolase activity"/>
    <property type="evidence" value="ECO:0007669"/>
    <property type="project" value="UniProtKB-KW"/>
</dbReference>
<dbReference type="RefSeq" id="WP_118768320.1">
    <property type="nucleotide sequence ID" value="NZ_QWKP01000218.1"/>
</dbReference>
<accession>A0A413RIB2</accession>
<keyword evidence="1" id="KW-0547">Nucleotide-binding</keyword>
<proteinExistence type="predicted"/>
<keyword evidence="2 5" id="KW-0378">Hydrolase</keyword>
<dbReference type="SMART" id="SM00796">
    <property type="entry name" value="AHS1"/>
    <property type="match status" value="1"/>
</dbReference>
<keyword evidence="6" id="KW-1185">Reference proteome</keyword>
<dbReference type="InterPro" id="IPR029000">
    <property type="entry name" value="Cyclophilin-like_dom_sf"/>
</dbReference>
<sequence length="209" mass="21962">MKVLPFGDDAVLVELDDLAQVRALDAAVRAARGEGRFAEVVDQVPAARTLLLRGVGAVDHAALATAVRALPAGPAAPVAERAAPVVELEVTYDGPDLDEVADLTGLSADEVVARHTAATYTVAFGGFMPGFAYLVGLDPLLRVPRRPSPRERVLAGSVAIADEFSAVYPAATPGGWRLIGRCERPLWDVDHEPPALLAPGTRVRFVEAG</sequence>
<reference evidence="5 6" key="1">
    <citation type="submission" date="2018-08" db="EMBL/GenBank/DDBJ databases">
        <title>Cellulomonas rhizosphaerae sp. nov., a novel actinomycete isolated from soil.</title>
        <authorList>
            <person name="Tian Y."/>
        </authorList>
    </citation>
    <scope>NUCLEOTIDE SEQUENCE [LARGE SCALE GENOMIC DNA]</scope>
    <source>
        <strain evidence="5 6">NEAU-TCZ24</strain>
    </source>
</reference>
<dbReference type="SUPFAM" id="SSF160467">
    <property type="entry name" value="PH0987 N-terminal domain-like"/>
    <property type="match status" value="1"/>
</dbReference>
<dbReference type="Proteomes" id="UP000283374">
    <property type="component" value="Unassembled WGS sequence"/>
</dbReference>
<evidence type="ECO:0000256" key="3">
    <source>
        <dbReference type="ARBA" id="ARBA00022840"/>
    </source>
</evidence>
<dbReference type="EMBL" id="QWKP01000218">
    <property type="protein sequence ID" value="RHA37996.1"/>
    <property type="molecule type" value="Genomic_DNA"/>
</dbReference>
<name>A0A413RIB2_9CELL</name>
<evidence type="ECO:0000259" key="4">
    <source>
        <dbReference type="SMART" id="SM00796"/>
    </source>
</evidence>
<gene>
    <name evidence="5" type="ORF">D1825_15510</name>
</gene>
<evidence type="ECO:0000256" key="1">
    <source>
        <dbReference type="ARBA" id="ARBA00022741"/>
    </source>
</evidence>
<dbReference type="InterPro" id="IPR010016">
    <property type="entry name" value="PxpB"/>
</dbReference>
<dbReference type="GO" id="GO:0005524">
    <property type="term" value="F:ATP binding"/>
    <property type="evidence" value="ECO:0007669"/>
    <property type="project" value="UniProtKB-KW"/>
</dbReference>
<dbReference type="InterPro" id="IPR003833">
    <property type="entry name" value="CT_C_D"/>
</dbReference>
<dbReference type="PANTHER" id="PTHR34698:SF2">
    <property type="entry name" value="5-OXOPROLINASE SUBUNIT B"/>
    <property type="match status" value="1"/>
</dbReference>
<evidence type="ECO:0000313" key="5">
    <source>
        <dbReference type="EMBL" id="RHA37996.1"/>
    </source>
</evidence>
<keyword evidence="3" id="KW-0067">ATP-binding</keyword>
<dbReference type="SUPFAM" id="SSF50891">
    <property type="entry name" value="Cyclophilin-like"/>
    <property type="match status" value="1"/>
</dbReference>
<protein>
    <submittedName>
        <fullName evidence="5">Allophanate hydrolase subunit 1</fullName>
    </submittedName>
</protein>
<dbReference type="PANTHER" id="PTHR34698">
    <property type="entry name" value="5-OXOPROLINASE SUBUNIT B"/>
    <property type="match status" value="1"/>
</dbReference>
<dbReference type="OrthoDB" id="9768696at2"/>
<dbReference type="Gene3D" id="2.40.100.10">
    <property type="entry name" value="Cyclophilin-like"/>
    <property type="match status" value="1"/>
</dbReference>
<comment type="caution">
    <text evidence="5">The sequence shown here is derived from an EMBL/GenBank/DDBJ whole genome shotgun (WGS) entry which is preliminary data.</text>
</comment>
<dbReference type="Pfam" id="PF02682">
    <property type="entry name" value="CT_C_D"/>
    <property type="match status" value="1"/>
</dbReference>
<dbReference type="AlphaFoldDB" id="A0A413RIB2"/>
<dbReference type="Gene3D" id="3.30.1360.40">
    <property type="match status" value="1"/>
</dbReference>
<evidence type="ECO:0000256" key="2">
    <source>
        <dbReference type="ARBA" id="ARBA00022801"/>
    </source>
</evidence>
<organism evidence="5 6">
    <name type="scientific">Cellulomonas rhizosphaerae</name>
    <dbReference type="NCBI Taxonomy" id="2293719"/>
    <lineage>
        <taxon>Bacteria</taxon>
        <taxon>Bacillati</taxon>
        <taxon>Actinomycetota</taxon>
        <taxon>Actinomycetes</taxon>
        <taxon>Micrococcales</taxon>
        <taxon>Cellulomonadaceae</taxon>
        <taxon>Cellulomonas</taxon>
    </lineage>
</organism>